<protein>
    <submittedName>
        <fullName evidence="2">Uncharacterized protein</fullName>
    </submittedName>
</protein>
<dbReference type="EnsemblMetazoa" id="AARA006253-RA">
    <property type="protein sequence ID" value="AARA006253-PA"/>
    <property type="gene ID" value="AARA006253"/>
</dbReference>
<name>A0A182HY75_ANOAR</name>
<dbReference type="Pfam" id="PF09341">
    <property type="entry name" value="Pcc1"/>
    <property type="match status" value="1"/>
</dbReference>
<comment type="similarity">
    <text evidence="1">Belongs to the CTAG/PCC1 family.</text>
</comment>
<sequence length="126" mass="13856">MAARSASVNLTEPFGLSGAADSPSPLELVPTSAIVCRQSRTRVPSVPPCAREAEIAYDVLRVDSEPKRSFVHKTITLEENHLLLRLGGEQAKNVRVGVTSFCELLLLCCETLDQFGPPKSDRYEHY</sequence>
<accession>A0A182HY75</accession>
<dbReference type="PANTHER" id="PTHR31283:SF5">
    <property type="entry name" value="EKC_KEOPS COMPLEX SUBUNIT LAGE3"/>
    <property type="match status" value="1"/>
</dbReference>
<dbReference type="GO" id="GO:0070525">
    <property type="term" value="P:tRNA threonylcarbamoyladenosine metabolic process"/>
    <property type="evidence" value="ECO:0007669"/>
    <property type="project" value="TreeGrafter"/>
</dbReference>
<organism evidence="2 3">
    <name type="scientific">Anopheles arabiensis</name>
    <name type="common">Mosquito</name>
    <dbReference type="NCBI Taxonomy" id="7173"/>
    <lineage>
        <taxon>Eukaryota</taxon>
        <taxon>Metazoa</taxon>
        <taxon>Ecdysozoa</taxon>
        <taxon>Arthropoda</taxon>
        <taxon>Hexapoda</taxon>
        <taxon>Insecta</taxon>
        <taxon>Pterygota</taxon>
        <taxon>Neoptera</taxon>
        <taxon>Endopterygota</taxon>
        <taxon>Diptera</taxon>
        <taxon>Nematocera</taxon>
        <taxon>Culicoidea</taxon>
        <taxon>Culicidae</taxon>
        <taxon>Anophelinae</taxon>
        <taxon>Anopheles</taxon>
    </lineage>
</organism>
<dbReference type="Gene3D" id="3.30.310.50">
    <property type="entry name" value="Alpha-D-phosphohexomutase, C-terminal domain"/>
    <property type="match status" value="1"/>
</dbReference>
<keyword evidence="3" id="KW-1185">Reference proteome</keyword>
<dbReference type="VEuPathDB" id="VectorBase:AARA006253"/>
<evidence type="ECO:0000313" key="3">
    <source>
        <dbReference type="Proteomes" id="UP000075840"/>
    </source>
</evidence>
<dbReference type="PANTHER" id="PTHR31283">
    <property type="entry name" value="EKC/KEOPS COMPLEX SUBUNIT PCC1 FAMILY MEMBER"/>
    <property type="match status" value="1"/>
</dbReference>
<dbReference type="GO" id="GO:0000408">
    <property type="term" value="C:EKC/KEOPS complex"/>
    <property type="evidence" value="ECO:0007669"/>
    <property type="project" value="TreeGrafter"/>
</dbReference>
<dbReference type="InterPro" id="IPR015419">
    <property type="entry name" value="CTAG/Pcc1"/>
</dbReference>
<dbReference type="AlphaFoldDB" id="A0A182HY75"/>
<reference evidence="2" key="1">
    <citation type="submission" date="2022-08" db="UniProtKB">
        <authorList>
            <consortium name="EnsemblMetazoa"/>
        </authorList>
    </citation>
    <scope>IDENTIFICATION</scope>
    <source>
        <strain evidence="2">Dongola</strain>
    </source>
</reference>
<proteinExistence type="inferred from homology"/>
<evidence type="ECO:0000256" key="1">
    <source>
        <dbReference type="ARBA" id="ARBA00007073"/>
    </source>
</evidence>
<dbReference type="Proteomes" id="UP000075840">
    <property type="component" value="Unassembled WGS sequence"/>
</dbReference>
<dbReference type="VEuPathDB" id="VectorBase:AARA21_014240"/>
<dbReference type="EMBL" id="APCN01004503">
    <property type="status" value="NOT_ANNOTATED_CDS"/>
    <property type="molecule type" value="Genomic_DNA"/>
</dbReference>
<evidence type="ECO:0000313" key="2">
    <source>
        <dbReference type="EnsemblMetazoa" id="AARA006253-PA"/>
    </source>
</evidence>